<dbReference type="Gene3D" id="3.30.428.10">
    <property type="entry name" value="HIT-like"/>
    <property type="match status" value="1"/>
</dbReference>
<feature type="domain" description="HIT" evidence="2">
    <location>
        <begin position="45"/>
        <end position="118"/>
    </location>
</feature>
<reference evidence="3 4" key="1">
    <citation type="submission" date="2023-12" db="EMBL/GenBank/DDBJ databases">
        <title>Streptomyces sp. V4-01.</title>
        <authorList>
            <person name="Somphong A."/>
            <person name="Phongsopitanun W."/>
        </authorList>
    </citation>
    <scope>NUCLEOTIDE SEQUENCE [LARGE SCALE GENOMIC DNA]</scope>
    <source>
        <strain evidence="3 4">V4-01</strain>
    </source>
</reference>
<evidence type="ECO:0000313" key="4">
    <source>
        <dbReference type="Proteomes" id="UP001344658"/>
    </source>
</evidence>
<dbReference type="Proteomes" id="UP001344658">
    <property type="component" value="Unassembled WGS sequence"/>
</dbReference>
<dbReference type="RefSeq" id="WP_330800219.1">
    <property type="nucleotide sequence ID" value="NZ_JAZEWV010000047.1"/>
</dbReference>
<proteinExistence type="predicted"/>
<dbReference type="SUPFAM" id="SSF54197">
    <property type="entry name" value="HIT-like"/>
    <property type="match status" value="1"/>
</dbReference>
<keyword evidence="3" id="KW-0489">Methyltransferase</keyword>
<evidence type="ECO:0000256" key="1">
    <source>
        <dbReference type="PROSITE-ProRule" id="PRU00464"/>
    </source>
</evidence>
<evidence type="ECO:0000313" key="3">
    <source>
        <dbReference type="EMBL" id="MEE4546520.1"/>
    </source>
</evidence>
<gene>
    <name evidence="3" type="ORF">V2S66_31715</name>
</gene>
<accession>A0ABU7PL59</accession>
<dbReference type="PROSITE" id="PS51084">
    <property type="entry name" value="HIT_2"/>
    <property type="match status" value="1"/>
</dbReference>
<protein>
    <submittedName>
        <fullName evidence="3">HIT family protein</fullName>
        <ecNumber evidence="3">2.1.1.-</ecNumber>
    </submittedName>
</protein>
<dbReference type="PANTHER" id="PTHR46648:SF1">
    <property type="entry name" value="ADENOSINE 5'-MONOPHOSPHORAMIDASE HNT1"/>
    <property type="match status" value="1"/>
</dbReference>
<dbReference type="InterPro" id="IPR011146">
    <property type="entry name" value="HIT-like"/>
</dbReference>
<dbReference type="EC" id="2.1.1.-" evidence="3"/>
<evidence type="ECO:0000259" key="2">
    <source>
        <dbReference type="PROSITE" id="PS51084"/>
    </source>
</evidence>
<keyword evidence="4" id="KW-1185">Reference proteome</keyword>
<dbReference type="GO" id="GO:0032259">
    <property type="term" value="P:methylation"/>
    <property type="evidence" value="ECO:0007669"/>
    <property type="project" value="UniProtKB-KW"/>
</dbReference>
<keyword evidence="3" id="KW-0808">Transferase</keyword>
<feature type="short sequence motif" description="Histidine triad motif" evidence="1">
    <location>
        <begin position="102"/>
        <end position="106"/>
    </location>
</feature>
<dbReference type="InterPro" id="IPR036265">
    <property type="entry name" value="HIT-like_sf"/>
</dbReference>
<dbReference type="EMBL" id="JAZEWV010000047">
    <property type="protein sequence ID" value="MEE4546520.1"/>
    <property type="molecule type" value="Genomic_DNA"/>
</dbReference>
<dbReference type="Pfam" id="PF01230">
    <property type="entry name" value="HIT"/>
    <property type="match status" value="1"/>
</dbReference>
<name>A0ABU7PL59_9ACTN</name>
<organism evidence="3 4">
    <name type="scientific">Actinacidiphila polyblastidii</name>
    <dbReference type="NCBI Taxonomy" id="3110430"/>
    <lineage>
        <taxon>Bacteria</taxon>
        <taxon>Bacillati</taxon>
        <taxon>Actinomycetota</taxon>
        <taxon>Actinomycetes</taxon>
        <taxon>Kitasatosporales</taxon>
        <taxon>Streptomycetaceae</taxon>
        <taxon>Actinacidiphila</taxon>
    </lineage>
</organism>
<dbReference type="InterPro" id="IPR001310">
    <property type="entry name" value="Histidine_triad_HIT"/>
</dbReference>
<comment type="caution">
    <text evidence="3">The sequence shown here is derived from an EMBL/GenBank/DDBJ whole genome shotgun (WGS) entry which is preliminary data.</text>
</comment>
<sequence length="154" mass="16738">MAQDVAGGCYACGREALFGGLPARECVDYDAHWRVAHDFNSALAGWLVLLPRRHVTALHELTDAEAAALGGWQVRLSRALRAVTGCAKTYVVQFAEAEGFAHVHFHVVPRQAELAPEYHGPGVFGLLRRPAVERLTTQDADRVALAVRAELRAG</sequence>
<dbReference type="PANTHER" id="PTHR46648">
    <property type="entry name" value="HIT FAMILY PROTEIN 1"/>
    <property type="match status" value="1"/>
</dbReference>
<dbReference type="GO" id="GO:0008168">
    <property type="term" value="F:methyltransferase activity"/>
    <property type="evidence" value="ECO:0007669"/>
    <property type="project" value="UniProtKB-KW"/>
</dbReference>